<dbReference type="Proteomes" id="UP000274762">
    <property type="component" value="Unassembled WGS sequence"/>
</dbReference>
<dbReference type="OrthoDB" id="4629915at2"/>
<protein>
    <submittedName>
        <fullName evidence="6">GAF domain-containing protein</fullName>
    </submittedName>
</protein>
<evidence type="ECO:0000256" key="3">
    <source>
        <dbReference type="ARBA" id="ARBA00023015"/>
    </source>
</evidence>
<dbReference type="Pfam" id="PF03861">
    <property type="entry name" value="ANTAR"/>
    <property type="match status" value="1"/>
</dbReference>
<dbReference type="InterPro" id="IPR012074">
    <property type="entry name" value="GAF_ANTAR"/>
</dbReference>
<dbReference type="RefSeq" id="WP_031332149.1">
    <property type="nucleotide sequence ID" value="NZ_CBCRXS010000019.1"/>
</dbReference>
<dbReference type="InterPro" id="IPR011006">
    <property type="entry name" value="CheY-like_superfamily"/>
</dbReference>
<dbReference type="Pfam" id="PF13185">
    <property type="entry name" value="GAF_2"/>
    <property type="match status" value="1"/>
</dbReference>
<dbReference type="AlphaFoldDB" id="A0A495ITA8"/>
<proteinExistence type="predicted"/>
<sequence>MSGYSIDAYKQIADLVKTMSERINEYSGSAVDELVRHAVEHIACVDYAGITVVARRQEVITPVASHEVPRTLDAIQHRHHEGPCLDAALNQDTYYLANLSADERWPIFRREASAQTSVQSIVSYQLFTTRDAVGALNLYSERADAFDEASRDLGYVFAAHAAVLWNAMRRGEQFRSALASRDTIGQAKGMLMERYNIGPHQAFELLRKLSQDANIRLADIAHSLVEADHPHDT</sequence>
<dbReference type="EMBL" id="RBKV01000002">
    <property type="protein sequence ID" value="RKR79792.1"/>
    <property type="molecule type" value="Genomic_DNA"/>
</dbReference>
<gene>
    <name evidence="6" type="ORF">DFJ75_4931</name>
</gene>
<comment type="caution">
    <text evidence="6">The sequence shown here is derived from an EMBL/GenBank/DDBJ whole genome shotgun (WGS) entry which is preliminary data.</text>
</comment>
<dbReference type="InterPro" id="IPR036388">
    <property type="entry name" value="WH-like_DNA-bd_sf"/>
</dbReference>
<dbReference type="PROSITE" id="PS50921">
    <property type="entry name" value="ANTAR"/>
    <property type="match status" value="1"/>
</dbReference>
<dbReference type="InterPro" id="IPR005561">
    <property type="entry name" value="ANTAR"/>
</dbReference>
<keyword evidence="3" id="KW-0805">Transcription regulation</keyword>
<name>A0A495ITA8_WILMA</name>
<dbReference type="PIRSF" id="PIRSF036625">
    <property type="entry name" value="GAF_ANTAR"/>
    <property type="match status" value="1"/>
</dbReference>
<dbReference type="GO" id="GO:0016301">
    <property type="term" value="F:kinase activity"/>
    <property type="evidence" value="ECO:0007669"/>
    <property type="project" value="UniProtKB-KW"/>
</dbReference>
<keyword evidence="1" id="KW-0808">Transferase</keyword>
<accession>A0A495ITA8</accession>
<evidence type="ECO:0000256" key="1">
    <source>
        <dbReference type="ARBA" id="ARBA00022679"/>
    </source>
</evidence>
<keyword evidence="4" id="KW-0804">Transcription</keyword>
<dbReference type="GO" id="GO:0003723">
    <property type="term" value="F:RNA binding"/>
    <property type="evidence" value="ECO:0007669"/>
    <property type="project" value="InterPro"/>
</dbReference>
<reference evidence="6 7" key="1">
    <citation type="submission" date="2018-10" db="EMBL/GenBank/DDBJ databases">
        <title>Sequencing the genomes of 1000 actinobacteria strains.</title>
        <authorList>
            <person name="Klenk H.-P."/>
        </authorList>
    </citation>
    <scope>NUCLEOTIDE SEQUENCE [LARGE SCALE GENOMIC DNA]</scope>
    <source>
        <strain evidence="6 7">DSM 44343</strain>
    </source>
</reference>
<dbReference type="InterPro" id="IPR029016">
    <property type="entry name" value="GAF-like_dom_sf"/>
</dbReference>
<evidence type="ECO:0000256" key="4">
    <source>
        <dbReference type="ARBA" id="ARBA00023163"/>
    </source>
</evidence>
<organism evidence="6 7">
    <name type="scientific">Williamsia marianensis</name>
    <dbReference type="NCBI Taxonomy" id="85044"/>
    <lineage>
        <taxon>Bacteria</taxon>
        <taxon>Bacillati</taxon>
        <taxon>Actinomycetota</taxon>
        <taxon>Actinomycetes</taxon>
        <taxon>Mycobacteriales</taxon>
        <taxon>Nocardiaceae</taxon>
        <taxon>Williamsia</taxon>
    </lineage>
</organism>
<evidence type="ECO:0000256" key="2">
    <source>
        <dbReference type="ARBA" id="ARBA00022777"/>
    </source>
</evidence>
<dbReference type="SUPFAM" id="SSF55781">
    <property type="entry name" value="GAF domain-like"/>
    <property type="match status" value="1"/>
</dbReference>
<dbReference type="SUPFAM" id="SSF52172">
    <property type="entry name" value="CheY-like"/>
    <property type="match status" value="1"/>
</dbReference>
<dbReference type="SMART" id="SM01012">
    <property type="entry name" value="ANTAR"/>
    <property type="match status" value="1"/>
</dbReference>
<keyword evidence="2" id="KW-0418">Kinase</keyword>
<evidence type="ECO:0000313" key="6">
    <source>
        <dbReference type="EMBL" id="RKR79792.1"/>
    </source>
</evidence>
<evidence type="ECO:0000259" key="5">
    <source>
        <dbReference type="PROSITE" id="PS50921"/>
    </source>
</evidence>
<evidence type="ECO:0000313" key="7">
    <source>
        <dbReference type="Proteomes" id="UP000274762"/>
    </source>
</evidence>
<dbReference type="Gene3D" id="3.30.450.40">
    <property type="match status" value="1"/>
</dbReference>
<dbReference type="Gene3D" id="1.10.10.10">
    <property type="entry name" value="Winged helix-like DNA-binding domain superfamily/Winged helix DNA-binding domain"/>
    <property type="match status" value="1"/>
</dbReference>
<feature type="domain" description="ANTAR" evidence="5">
    <location>
        <begin position="164"/>
        <end position="225"/>
    </location>
</feature>
<dbReference type="InterPro" id="IPR003018">
    <property type="entry name" value="GAF"/>
</dbReference>